<dbReference type="GO" id="GO:0032259">
    <property type="term" value="P:methylation"/>
    <property type="evidence" value="ECO:0007669"/>
    <property type="project" value="UniProtKB-KW"/>
</dbReference>
<dbReference type="Proteomes" id="UP000466966">
    <property type="component" value="Unassembled WGS sequence"/>
</dbReference>
<dbReference type="PANTHER" id="PTHR43167">
    <property type="entry name" value="PUTATIVE (AFU_ORTHOLOGUE AFUA_6G01830)-RELATED"/>
    <property type="match status" value="1"/>
</dbReference>
<dbReference type="Pfam" id="PF01596">
    <property type="entry name" value="Methyltransf_3"/>
    <property type="match status" value="1"/>
</dbReference>
<dbReference type="GO" id="GO:0008171">
    <property type="term" value="F:O-methyltransferase activity"/>
    <property type="evidence" value="ECO:0007669"/>
    <property type="project" value="InterPro"/>
</dbReference>
<dbReference type="InterPro" id="IPR029063">
    <property type="entry name" value="SAM-dependent_MTases_sf"/>
</dbReference>
<evidence type="ECO:0000313" key="4">
    <source>
        <dbReference type="EMBL" id="MXO71796.1"/>
    </source>
</evidence>
<dbReference type="PANTHER" id="PTHR43167:SF1">
    <property type="entry name" value="PUTATIVE (AFU_ORTHOLOGUE AFUA_6G01830)-RELATED"/>
    <property type="match status" value="1"/>
</dbReference>
<dbReference type="RefSeq" id="WP_160771752.1">
    <property type="nucleotide sequence ID" value="NZ_WTYV01000003.1"/>
</dbReference>
<evidence type="ECO:0000256" key="3">
    <source>
        <dbReference type="ARBA" id="ARBA00022691"/>
    </source>
</evidence>
<evidence type="ECO:0000256" key="2">
    <source>
        <dbReference type="ARBA" id="ARBA00022679"/>
    </source>
</evidence>
<dbReference type="CDD" id="cd02440">
    <property type="entry name" value="AdoMet_MTases"/>
    <property type="match status" value="1"/>
</dbReference>
<dbReference type="OrthoDB" id="9799672at2"/>
<proteinExistence type="predicted"/>
<protein>
    <submittedName>
        <fullName evidence="4">Methyltransferase</fullName>
    </submittedName>
</protein>
<accession>A0A844YXN8</accession>
<dbReference type="Gene3D" id="3.40.50.150">
    <property type="entry name" value="Vaccinia Virus protein VP39"/>
    <property type="match status" value="1"/>
</dbReference>
<comment type="caution">
    <text evidence="4">The sequence shown here is derived from an EMBL/GenBank/DDBJ whole genome shotgun (WGS) entry which is preliminary data.</text>
</comment>
<reference evidence="4 5" key="1">
    <citation type="submission" date="2019-12" db="EMBL/GenBank/DDBJ databases">
        <title>Genomic-based taxomic classification of the family Erythrobacteraceae.</title>
        <authorList>
            <person name="Xu L."/>
        </authorList>
    </citation>
    <scope>NUCLEOTIDE SEQUENCE [LARGE SCALE GENOMIC DNA]</scope>
    <source>
        <strain evidence="4 5">M0322</strain>
    </source>
</reference>
<sequence>MKQQFQQVLQTYRERAAAERTLLEAGGPAFFARRDELLLEIGEEVARVLQSLIIARGAKHLVEVGTSYGFSTLFLAAAACEVGGHLVTFELDAEKQAHAREQITKAGLGEYVTWQCGDAVELLAEVEEGIDFVLIDLWKDLYVPCLEILHPKLAQGAIVAADNILRPESARADAEAYRAAVRAKPDLQTILLPIGSGIELSCVWR</sequence>
<keyword evidence="2 4" id="KW-0808">Transferase</keyword>
<dbReference type="EMBL" id="WTYV01000003">
    <property type="protein sequence ID" value="MXO71796.1"/>
    <property type="molecule type" value="Genomic_DNA"/>
</dbReference>
<name>A0A844YXN8_9SPHN</name>
<evidence type="ECO:0000256" key="1">
    <source>
        <dbReference type="ARBA" id="ARBA00022603"/>
    </source>
</evidence>
<organism evidence="4 5">
    <name type="scientific">Alteraurantiacibacter buctensis</name>
    <dbReference type="NCBI Taxonomy" id="1503981"/>
    <lineage>
        <taxon>Bacteria</taxon>
        <taxon>Pseudomonadati</taxon>
        <taxon>Pseudomonadota</taxon>
        <taxon>Alphaproteobacteria</taxon>
        <taxon>Sphingomonadales</taxon>
        <taxon>Erythrobacteraceae</taxon>
        <taxon>Alteraurantiacibacter</taxon>
    </lineage>
</organism>
<dbReference type="SUPFAM" id="SSF53335">
    <property type="entry name" value="S-adenosyl-L-methionine-dependent methyltransferases"/>
    <property type="match status" value="1"/>
</dbReference>
<keyword evidence="3" id="KW-0949">S-adenosyl-L-methionine</keyword>
<keyword evidence="1 4" id="KW-0489">Methyltransferase</keyword>
<gene>
    <name evidence="4" type="ORF">GRI99_09110</name>
</gene>
<evidence type="ECO:0000313" key="5">
    <source>
        <dbReference type="Proteomes" id="UP000466966"/>
    </source>
</evidence>
<dbReference type="AlphaFoldDB" id="A0A844YXN8"/>
<dbReference type="InterPro" id="IPR002935">
    <property type="entry name" value="SAM_O-MeTrfase"/>
</dbReference>
<dbReference type="PROSITE" id="PS51682">
    <property type="entry name" value="SAM_OMT_I"/>
    <property type="match status" value="1"/>
</dbReference>
<keyword evidence="5" id="KW-1185">Reference proteome</keyword>